<evidence type="ECO:0008006" key="6">
    <source>
        <dbReference type="Google" id="ProtNLM"/>
    </source>
</evidence>
<gene>
    <name evidence="4" type="ORF">DES32_1903</name>
</gene>
<dbReference type="InterPro" id="IPR037049">
    <property type="entry name" value="DUF1214_C_sf"/>
</dbReference>
<protein>
    <recommendedName>
        <fullName evidence="6">Cell envelope protein</fullName>
    </recommendedName>
</protein>
<dbReference type="InterPro" id="IPR010621">
    <property type="entry name" value="DUF1214"/>
</dbReference>
<feature type="signal peptide" evidence="1">
    <location>
        <begin position="1"/>
        <end position="32"/>
    </location>
</feature>
<evidence type="ECO:0000256" key="1">
    <source>
        <dbReference type="SAM" id="SignalP"/>
    </source>
</evidence>
<dbReference type="PANTHER" id="PTHR36509">
    <property type="entry name" value="BLL3101 PROTEIN"/>
    <property type="match status" value="1"/>
</dbReference>
<dbReference type="AlphaFoldDB" id="A0A3D9YTN3"/>
<evidence type="ECO:0000259" key="3">
    <source>
        <dbReference type="Pfam" id="PF06863"/>
    </source>
</evidence>
<evidence type="ECO:0000313" key="4">
    <source>
        <dbReference type="EMBL" id="REF85865.1"/>
    </source>
</evidence>
<dbReference type="SUPFAM" id="SSF160935">
    <property type="entry name" value="VPA0735-like"/>
    <property type="match status" value="1"/>
</dbReference>
<dbReference type="InterPro" id="IPR037050">
    <property type="entry name" value="DUF1254_sf"/>
</dbReference>
<dbReference type="PANTHER" id="PTHR36509:SF2">
    <property type="entry name" value="BLL3101 PROTEIN"/>
    <property type="match status" value="1"/>
</dbReference>
<dbReference type="OrthoDB" id="9777345at2"/>
<dbReference type="Pfam" id="PF06742">
    <property type="entry name" value="DUF1214"/>
    <property type="match status" value="1"/>
</dbReference>
<dbReference type="Proteomes" id="UP000256900">
    <property type="component" value="Unassembled WGS sequence"/>
</dbReference>
<feature type="chain" id="PRO_5017613921" description="Cell envelope protein" evidence="1">
    <location>
        <begin position="33"/>
        <end position="475"/>
    </location>
</feature>
<comment type="caution">
    <text evidence="4">The sequence shown here is derived from an EMBL/GenBank/DDBJ whole genome shotgun (WGS) entry which is preliminary data.</text>
</comment>
<accession>A0A3D9YTN3</accession>
<dbReference type="Gene3D" id="2.60.120.600">
    <property type="entry name" value="Domain of unknown function DUF1214, C-terminal domain"/>
    <property type="match status" value="1"/>
</dbReference>
<feature type="domain" description="DUF1254" evidence="3">
    <location>
        <begin position="77"/>
        <end position="209"/>
    </location>
</feature>
<dbReference type="Gene3D" id="2.60.40.1610">
    <property type="entry name" value="Domain of unknown function DUF1254"/>
    <property type="match status" value="1"/>
</dbReference>
<organism evidence="4 5">
    <name type="scientific">Methylovirgula ligni</name>
    <dbReference type="NCBI Taxonomy" id="569860"/>
    <lineage>
        <taxon>Bacteria</taxon>
        <taxon>Pseudomonadati</taxon>
        <taxon>Pseudomonadota</taxon>
        <taxon>Alphaproteobacteria</taxon>
        <taxon>Hyphomicrobiales</taxon>
        <taxon>Beijerinckiaceae</taxon>
        <taxon>Methylovirgula</taxon>
    </lineage>
</organism>
<evidence type="ECO:0000313" key="5">
    <source>
        <dbReference type="Proteomes" id="UP000256900"/>
    </source>
</evidence>
<keyword evidence="1" id="KW-0732">Signal</keyword>
<dbReference type="Pfam" id="PF06863">
    <property type="entry name" value="DUF1254"/>
    <property type="match status" value="1"/>
</dbReference>
<keyword evidence="5" id="KW-1185">Reference proteome</keyword>
<feature type="domain" description="DUF1214" evidence="2">
    <location>
        <begin position="347"/>
        <end position="458"/>
    </location>
</feature>
<sequence length="475" mass="52147">MSMSPRKIGFALLVVAATLGVIILGSSHPAAAQTASPSEARAIAKEAYIYAFPMVEGYKTLYAQAVDKGGPNYKAPFNSIGNTAQAFTPKDTAIVTPNSDTPYSFVWMDLRAEPIVLTLPEIDSKRFYHVQLIDLYTHNFAYLGKRTTGSKGGSFLIAGPSWKGEKPAGIDQVVRSETEIAYAIYRTQLFGPDDIANVKAIQAGYKVQPLSAFEGRTAPPPASAVDWPVPDLKTMTTTPEIFRYLNFLLTFAPTHPSETDLMARFARIGLGAGKPFDVSALSPEMRKALEDGIADGVAEFAAFKRDEVDTRKVSTADMFGTREHLKNNYLYRYAAAKLGIYGNSGEEAIYHGYFVDSRGAPLNAAQKRYVLKFEKDKLPPAEAFWSMTMYDGKTQLLVDNPLNRYLINSPMLPQLKTDADGGLTLYIQHDKPAAAEESNWLPAPAGPFFLVLRLYQPKPEGISGAWHVPPLNPIQ</sequence>
<name>A0A3D9YTN3_9HYPH</name>
<reference evidence="4 5" key="1">
    <citation type="submission" date="2018-08" db="EMBL/GenBank/DDBJ databases">
        <title>Genomic Encyclopedia of Type Strains, Phase IV (KMG-IV): sequencing the most valuable type-strain genomes for metagenomic binning, comparative biology and taxonomic classification.</title>
        <authorList>
            <person name="Goeker M."/>
        </authorList>
    </citation>
    <scope>NUCLEOTIDE SEQUENCE [LARGE SCALE GENOMIC DNA]</scope>
    <source>
        <strain evidence="4 5">BW863</strain>
    </source>
</reference>
<dbReference type="EMBL" id="QUMO01000003">
    <property type="protein sequence ID" value="REF85865.1"/>
    <property type="molecule type" value="Genomic_DNA"/>
</dbReference>
<proteinExistence type="predicted"/>
<dbReference type="InterPro" id="IPR010679">
    <property type="entry name" value="DUF1254"/>
</dbReference>
<evidence type="ECO:0000259" key="2">
    <source>
        <dbReference type="Pfam" id="PF06742"/>
    </source>
</evidence>
<dbReference type="RefSeq" id="WP_115836469.1">
    <property type="nucleotide sequence ID" value="NZ_CP025086.1"/>
</dbReference>